<evidence type="ECO:0000313" key="2">
    <source>
        <dbReference type="EMBL" id="PXX48828.1"/>
    </source>
</evidence>
<feature type="non-terminal residue" evidence="1">
    <location>
        <position position="31"/>
    </location>
</feature>
<proteinExistence type="predicted"/>
<comment type="caution">
    <text evidence="1">The sequence shown here is derived from an EMBL/GenBank/DDBJ whole genome shotgun (WGS) entry which is preliminary data.</text>
</comment>
<evidence type="ECO:0000313" key="3">
    <source>
        <dbReference type="Proteomes" id="UP000248395"/>
    </source>
</evidence>
<reference evidence="1 3" key="1">
    <citation type="submission" date="2018-05" db="EMBL/GenBank/DDBJ databases">
        <title>Genomic Encyclopedia of Type Strains, Phase IV (KMG-IV): sequencing the most valuable type-strain genomes for metagenomic binning, comparative biology and taxonomic classification.</title>
        <authorList>
            <person name="Goeker M."/>
        </authorList>
    </citation>
    <scope>NUCLEOTIDE SEQUENCE [LARGE SCALE GENOMIC DNA]</scope>
    <source>
        <strain evidence="1 3">DSM 25134</strain>
    </source>
</reference>
<sequence>MPNPYQLAFPARLGLDLSVFAFTLDEALDTP</sequence>
<keyword evidence="3" id="KW-1185">Reference proteome</keyword>
<organism evidence="1 3">
    <name type="scientific">Aquitalea magnusonii</name>
    <dbReference type="NCBI Taxonomy" id="332411"/>
    <lineage>
        <taxon>Bacteria</taxon>
        <taxon>Pseudomonadati</taxon>
        <taxon>Pseudomonadota</taxon>
        <taxon>Betaproteobacteria</taxon>
        <taxon>Neisseriales</taxon>
        <taxon>Chromobacteriaceae</taxon>
        <taxon>Aquitalea</taxon>
    </lineage>
</organism>
<accession>A0A318J6E2</accession>
<protein>
    <submittedName>
        <fullName evidence="1">Uncharacterized protein</fullName>
    </submittedName>
</protein>
<dbReference type="AlphaFoldDB" id="A0A318J6E2"/>
<dbReference type="Proteomes" id="UP000248395">
    <property type="component" value="Unassembled WGS sequence"/>
</dbReference>
<dbReference type="EMBL" id="QJKC01000006">
    <property type="protein sequence ID" value="PXX48828.1"/>
    <property type="molecule type" value="Genomic_DNA"/>
</dbReference>
<name>A0A318J6E2_9NEIS</name>
<evidence type="ECO:0000313" key="1">
    <source>
        <dbReference type="EMBL" id="PXX42288.1"/>
    </source>
</evidence>
<dbReference type="EMBL" id="QJKC01000019">
    <property type="protein sequence ID" value="PXX42288.1"/>
    <property type="molecule type" value="Genomic_DNA"/>
</dbReference>
<gene>
    <name evidence="2" type="ORF">DFR38_106205</name>
    <name evidence="1" type="ORF">DFR38_1191</name>
</gene>